<gene>
    <name evidence="6" type="ORF">C176_14222</name>
</gene>
<organism evidence="6 7">
    <name type="scientific">Viridibacillus arenosi FSL R5-213</name>
    <dbReference type="NCBI Taxonomy" id="1227360"/>
    <lineage>
        <taxon>Bacteria</taxon>
        <taxon>Bacillati</taxon>
        <taxon>Bacillota</taxon>
        <taxon>Bacilli</taxon>
        <taxon>Bacillales</taxon>
        <taxon>Caryophanaceae</taxon>
        <taxon>Viridibacillus</taxon>
    </lineage>
</organism>
<dbReference type="InterPro" id="IPR030678">
    <property type="entry name" value="Peptide/Ni-bd"/>
</dbReference>
<dbReference type="InterPro" id="IPR000914">
    <property type="entry name" value="SBP_5_dom"/>
</dbReference>
<keyword evidence="3" id="KW-0813">Transport</keyword>
<comment type="caution">
    <text evidence="6">The sequence shown here is derived from an EMBL/GenBank/DDBJ whole genome shotgun (WGS) entry which is preliminary data.</text>
</comment>
<dbReference type="PROSITE" id="PS01040">
    <property type="entry name" value="SBP_BACTERIAL_5"/>
    <property type="match status" value="1"/>
</dbReference>
<dbReference type="Gene3D" id="3.10.105.10">
    <property type="entry name" value="Dipeptide-binding Protein, Domain 3"/>
    <property type="match status" value="1"/>
</dbReference>
<comment type="subcellular location">
    <subcellularLocation>
        <location evidence="1">Cell membrane</location>
        <topology evidence="1">Lipid-anchor</topology>
    </subcellularLocation>
</comment>
<name>W4ESS8_9BACL</name>
<sequence length="540" mass="59857">MKKKLFSVLVLVIFMSSFTLVGCNLFKSNPSNEESKEVNGNKKDELVLAFDSEPEAGFDPTTGWGRYGSPLFQSTLLKRDDKLNVVNDLATSYKVSEDGKVWTVKMREDVKFSDGEPLTSADVVFTFETAINNGSVVDLNGMVKVEAVDDYTVEFTLKEPQSTFANSLVATGIVPKHAYGKDYAENPIGSGPFQLVQWDKGQQLIVKANPEYYDKKSDLKQITFLFLNEDAAFAAAQAGTVDLAYIPAAFSKQIVKGMRLETIQTVDNRGIVFPFVKSGEVNEDGLPIGNDATADPAIRHAINIGVNRQALVDGVLEGHGTPAYTSVDGLPWWNSETVIKDADMDSAKKLLSDAGWKDTDGDGILEKGSLKAEFTLYYLANDAIRQSLAISVADMMKQLGINIKLEGGSWDMIAKKMYSNPVLMGWGSHDPHEMYNIYSSESAGIEYYNTGYYQNKTVDEYFEKALSSKDEKEAIEYWKKAQWDGTTGLSAKGDAPWAWLVNINHLYLVKDGLDIGDQRIHVHGHGWPATDNIVDWKWTK</sequence>
<keyword evidence="7" id="KW-1185">Reference proteome</keyword>
<dbReference type="PATRIC" id="fig|1227360.4.peg.2901"/>
<dbReference type="eggNOG" id="COG0747">
    <property type="taxonomic scope" value="Bacteria"/>
</dbReference>
<dbReference type="PIRSF" id="PIRSF002741">
    <property type="entry name" value="MppA"/>
    <property type="match status" value="1"/>
</dbReference>
<reference evidence="6 7" key="1">
    <citation type="journal article" date="2014" name="BMC Genomics">
        <title>Genomic comparison of sporeforming bacilli isolated from milk.</title>
        <authorList>
            <person name="Moreno Switt A.I."/>
            <person name="Andrus A.D."/>
            <person name="Ranieri M.L."/>
            <person name="Orsi R.H."/>
            <person name="Ivy R."/>
            <person name="den Bakker H.C."/>
            <person name="Martin N.H."/>
            <person name="Wiedmann M."/>
            <person name="Boor K.J."/>
        </authorList>
    </citation>
    <scope>NUCLEOTIDE SEQUENCE [LARGE SCALE GENOMIC DNA]</scope>
    <source>
        <strain evidence="6 7">FSL R5-213</strain>
    </source>
</reference>
<dbReference type="Gene3D" id="3.40.190.10">
    <property type="entry name" value="Periplasmic binding protein-like II"/>
    <property type="match status" value="1"/>
</dbReference>
<dbReference type="GO" id="GO:0042597">
    <property type="term" value="C:periplasmic space"/>
    <property type="evidence" value="ECO:0007669"/>
    <property type="project" value="UniProtKB-ARBA"/>
</dbReference>
<dbReference type="EMBL" id="ASQA01000033">
    <property type="protein sequence ID" value="ETT83072.1"/>
    <property type="molecule type" value="Genomic_DNA"/>
</dbReference>
<dbReference type="CDD" id="cd08518">
    <property type="entry name" value="PBP2_NikA_DppA_OppA_like_19"/>
    <property type="match status" value="1"/>
</dbReference>
<dbReference type="PROSITE" id="PS51257">
    <property type="entry name" value="PROKAR_LIPOPROTEIN"/>
    <property type="match status" value="1"/>
</dbReference>
<dbReference type="GO" id="GO:0015833">
    <property type="term" value="P:peptide transport"/>
    <property type="evidence" value="ECO:0007669"/>
    <property type="project" value="TreeGrafter"/>
</dbReference>
<accession>W4ESS8</accession>
<dbReference type="Pfam" id="PF00496">
    <property type="entry name" value="SBP_bac_5"/>
    <property type="match status" value="1"/>
</dbReference>
<evidence type="ECO:0000256" key="2">
    <source>
        <dbReference type="ARBA" id="ARBA00005695"/>
    </source>
</evidence>
<evidence type="ECO:0000313" key="6">
    <source>
        <dbReference type="EMBL" id="ETT83072.1"/>
    </source>
</evidence>
<keyword evidence="4" id="KW-0732">Signal</keyword>
<dbReference type="AlphaFoldDB" id="W4ESS8"/>
<proteinExistence type="inferred from homology"/>
<dbReference type="InterPro" id="IPR039424">
    <property type="entry name" value="SBP_5"/>
</dbReference>
<dbReference type="RefSeq" id="WP_038186539.1">
    <property type="nucleotide sequence ID" value="NZ_ASQA01000033.1"/>
</dbReference>
<dbReference type="GO" id="GO:0043190">
    <property type="term" value="C:ATP-binding cassette (ABC) transporter complex"/>
    <property type="evidence" value="ECO:0007669"/>
    <property type="project" value="InterPro"/>
</dbReference>
<dbReference type="Proteomes" id="UP000019062">
    <property type="component" value="Unassembled WGS sequence"/>
</dbReference>
<dbReference type="PANTHER" id="PTHR30290:SF9">
    <property type="entry name" value="OLIGOPEPTIDE-BINDING PROTEIN APPA"/>
    <property type="match status" value="1"/>
</dbReference>
<evidence type="ECO:0000256" key="4">
    <source>
        <dbReference type="ARBA" id="ARBA00022729"/>
    </source>
</evidence>
<dbReference type="SUPFAM" id="SSF53850">
    <property type="entry name" value="Periplasmic binding protein-like II"/>
    <property type="match status" value="1"/>
</dbReference>
<feature type="domain" description="Solute-binding protein family 5" evidence="5">
    <location>
        <begin position="85"/>
        <end position="440"/>
    </location>
</feature>
<evidence type="ECO:0000256" key="3">
    <source>
        <dbReference type="ARBA" id="ARBA00022448"/>
    </source>
</evidence>
<dbReference type="InterPro" id="IPR023765">
    <property type="entry name" value="SBP_5_CS"/>
</dbReference>
<dbReference type="PANTHER" id="PTHR30290">
    <property type="entry name" value="PERIPLASMIC BINDING COMPONENT OF ABC TRANSPORTER"/>
    <property type="match status" value="1"/>
</dbReference>
<protein>
    <submittedName>
        <fullName evidence="6">ABC transporter periplasmic protein</fullName>
    </submittedName>
</protein>
<comment type="similarity">
    <text evidence="2">Belongs to the bacterial solute-binding protein 5 family.</text>
</comment>
<evidence type="ECO:0000259" key="5">
    <source>
        <dbReference type="Pfam" id="PF00496"/>
    </source>
</evidence>
<evidence type="ECO:0000256" key="1">
    <source>
        <dbReference type="ARBA" id="ARBA00004193"/>
    </source>
</evidence>
<evidence type="ECO:0000313" key="7">
    <source>
        <dbReference type="Proteomes" id="UP000019062"/>
    </source>
</evidence>
<dbReference type="GO" id="GO:1904680">
    <property type="term" value="F:peptide transmembrane transporter activity"/>
    <property type="evidence" value="ECO:0007669"/>
    <property type="project" value="TreeGrafter"/>
</dbReference>